<evidence type="ECO:0000256" key="1">
    <source>
        <dbReference type="SAM" id="Phobius"/>
    </source>
</evidence>
<dbReference type="EMBL" id="JBEFKJ010000023">
    <property type="protein sequence ID" value="KAL2039953.1"/>
    <property type="molecule type" value="Genomic_DNA"/>
</dbReference>
<name>A0ABR4A9C0_9LECA</name>
<proteinExistence type="predicted"/>
<accession>A0ABR4A9C0</accession>
<keyword evidence="1" id="KW-0472">Membrane</keyword>
<sequence>MLVAYDHGFGLSVVGRLTGLFFPLVDLPELLDLTFVGLHDFLGILIMHLVLLCSILSGFLCITCPEFLELFHRSFQFLDLLFQRCLRFKLLSSCFDPSLEFILNRADFLSL</sequence>
<organism evidence="2 3">
    <name type="scientific">Stereocaulon virgatum</name>
    <dbReference type="NCBI Taxonomy" id="373712"/>
    <lineage>
        <taxon>Eukaryota</taxon>
        <taxon>Fungi</taxon>
        <taxon>Dikarya</taxon>
        <taxon>Ascomycota</taxon>
        <taxon>Pezizomycotina</taxon>
        <taxon>Lecanoromycetes</taxon>
        <taxon>OSLEUM clade</taxon>
        <taxon>Lecanoromycetidae</taxon>
        <taxon>Lecanorales</taxon>
        <taxon>Lecanorineae</taxon>
        <taxon>Stereocaulaceae</taxon>
        <taxon>Stereocaulon</taxon>
    </lineage>
</organism>
<gene>
    <name evidence="2" type="ORF">N7G274_007356</name>
</gene>
<evidence type="ECO:0000313" key="2">
    <source>
        <dbReference type="EMBL" id="KAL2039953.1"/>
    </source>
</evidence>
<keyword evidence="3" id="KW-1185">Reference proteome</keyword>
<reference evidence="2 3" key="1">
    <citation type="submission" date="2024-09" db="EMBL/GenBank/DDBJ databases">
        <title>Rethinking Asexuality: The Enigmatic Case of Functional Sexual Genes in Lepraria (Stereocaulaceae).</title>
        <authorList>
            <person name="Doellman M."/>
            <person name="Sun Y."/>
            <person name="Barcenas-Pena A."/>
            <person name="Lumbsch H.T."/>
            <person name="Grewe F."/>
        </authorList>
    </citation>
    <scope>NUCLEOTIDE SEQUENCE [LARGE SCALE GENOMIC DNA]</scope>
    <source>
        <strain evidence="2 3">Mercado 3170</strain>
    </source>
</reference>
<feature type="transmembrane region" description="Helical" evidence="1">
    <location>
        <begin position="41"/>
        <end position="64"/>
    </location>
</feature>
<protein>
    <submittedName>
        <fullName evidence="2">Uncharacterized protein</fullName>
    </submittedName>
</protein>
<comment type="caution">
    <text evidence="2">The sequence shown here is derived from an EMBL/GenBank/DDBJ whole genome shotgun (WGS) entry which is preliminary data.</text>
</comment>
<dbReference type="Proteomes" id="UP001590950">
    <property type="component" value="Unassembled WGS sequence"/>
</dbReference>
<evidence type="ECO:0000313" key="3">
    <source>
        <dbReference type="Proteomes" id="UP001590950"/>
    </source>
</evidence>
<keyword evidence="1" id="KW-0812">Transmembrane</keyword>
<keyword evidence="1" id="KW-1133">Transmembrane helix</keyword>